<reference evidence="2" key="1">
    <citation type="submission" date="2016-03" db="EMBL/GenBank/DDBJ databases">
        <title>Characterization of Acinetobacter baumannii phage vB_AbaM_ME3.</title>
        <authorList>
            <person name="Buttimer C.T.H."/>
            <person name="Elbreki M."/>
            <person name="Coffey A."/>
        </authorList>
    </citation>
    <scope>NUCLEOTIDE SEQUENCE [LARGE SCALE GENOMIC DNA]</scope>
</reference>
<accession>A0A172Q0H3</accession>
<dbReference type="Proteomes" id="UP000225947">
    <property type="component" value="Segment"/>
</dbReference>
<evidence type="ECO:0000313" key="2">
    <source>
        <dbReference type="Proteomes" id="UP000225947"/>
    </source>
</evidence>
<proteinExistence type="predicted"/>
<sequence>MFVRRDIPVEQQIVQAGHAALEAGIYLGDRDQSEPSSLVVIGVKNQYQLEKAIKDLETKGIKTISFFEPSWDYGLTAFGTEPLTQDQRILLRRYQLWRS</sequence>
<keyword evidence="2" id="KW-1185">Reference proteome</keyword>
<gene>
    <name evidence="1" type="ORF">ME3_195</name>
</gene>
<protein>
    <submittedName>
        <fullName evidence="1">Uncharacterized protein</fullName>
    </submittedName>
</protein>
<dbReference type="SMR" id="A0A172Q0H3"/>
<name>A0A172Q0H3_9CAUD</name>
<evidence type="ECO:0000313" key="1">
    <source>
        <dbReference type="EMBL" id="AND75356.1"/>
    </source>
</evidence>
<dbReference type="EMBL" id="KU935715">
    <property type="protein sequence ID" value="AND75356.1"/>
    <property type="molecule type" value="Genomic_DNA"/>
</dbReference>
<dbReference type="OrthoDB" id="39400at10239"/>
<organism evidence="1 2">
    <name type="scientific">Acinetobacter phage vB_AbaM_ME3</name>
    <dbReference type="NCBI Taxonomy" id="1837876"/>
    <lineage>
        <taxon>Viruses</taxon>
        <taxon>Duplodnaviria</taxon>
        <taxon>Heunggongvirae</taxon>
        <taxon>Uroviricota</taxon>
        <taxon>Caudoviricetes</taxon>
        <taxon>Metrivirus</taxon>
        <taxon>Metrivirus ME3</taxon>
    </lineage>
</organism>